<evidence type="ECO:0000259" key="1">
    <source>
        <dbReference type="SMART" id="SM00636"/>
    </source>
</evidence>
<proteinExistence type="predicted"/>
<reference evidence="3" key="1">
    <citation type="journal article" date="2019" name="Int. J. Syst. Evol. Microbiol.">
        <title>The Global Catalogue of Microorganisms (GCM) 10K type strain sequencing project: providing services to taxonomists for standard genome sequencing and annotation.</title>
        <authorList>
            <consortium name="The Broad Institute Genomics Platform"/>
            <consortium name="The Broad Institute Genome Sequencing Center for Infectious Disease"/>
            <person name="Wu L."/>
            <person name="Ma J."/>
        </authorList>
    </citation>
    <scope>NUCLEOTIDE SEQUENCE [LARGE SCALE GENOMIC DNA]</scope>
    <source>
        <strain evidence="3">JCM 9458</strain>
    </source>
</reference>
<dbReference type="PANTHER" id="PTHR46066">
    <property type="entry name" value="CHITINASE DOMAIN-CONTAINING PROTEIN 1 FAMILY MEMBER"/>
    <property type="match status" value="1"/>
</dbReference>
<dbReference type="Pfam" id="PF00704">
    <property type="entry name" value="Glyco_hydro_18"/>
    <property type="match status" value="1"/>
</dbReference>
<dbReference type="InterPro" id="IPR011583">
    <property type="entry name" value="Chitinase_II/V-like_cat"/>
</dbReference>
<dbReference type="SMART" id="SM00636">
    <property type="entry name" value="Glyco_18"/>
    <property type="match status" value="1"/>
</dbReference>
<evidence type="ECO:0000313" key="2">
    <source>
        <dbReference type="EMBL" id="GAA3398732.1"/>
    </source>
</evidence>
<gene>
    <name evidence="2" type="ORF">GCM10020369_83000</name>
</gene>
<dbReference type="SUPFAM" id="SSF51445">
    <property type="entry name" value="(Trans)glycosidases"/>
    <property type="match status" value="1"/>
</dbReference>
<organism evidence="2 3">
    <name type="scientific">Cryptosporangium minutisporangium</name>
    <dbReference type="NCBI Taxonomy" id="113569"/>
    <lineage>
        <taxon>Bacteria</taxon>
        <taxon>Bacillati</taxon>
        <taxon>Actinomycetota</taxon>
        <taxon>Actinomycetes</taxon>
        <taxon>Cryptosporangiales</taxon>
        <taxon>Cryptosporangiaceae</taxon>
        <taxon>Cryptosporangium</taxon>
    </lineage>
</organism>
<dbReference type="Gene3D" id="3.20.20.80">
    <property type="entry name" value="Glycosidases"/>
    <property type="match status" value="1"/>
</dbReference>
<dbReference type="PANTHER" id="PTHR46066:SF2">
    <property type="entry name" value="CHITINASE DOMAIN-CONTAINING PROTEIN 1"/>
    <property type="match status" value="1"/>
</dbReference>
<name>A0ABP6TBY2_9ACTN</name>
<sequence length="380" mass="42595">MPIGRRHVALGSAARRLSAALVGLTLLLVPGADTTREEDAARSAASGERVQRTMGTWIPYWSTQTAYRTVLRNADLFEYASPFWYQTRGVTTIRARRGAGNADLVAGLRRKGLAVLPTVTLGLTTAQWVTAMGPDANRRAHVSTLMRLASRYDGLDLDYESFTKTSDARVANQVRFTFTAIARDLCTRLHAQNKRCTITVMARTRPAPVKFRGPNAAWVYDYPTLLEFADKLRVMAYHEHGAGSRPGPIAGTEWVRRVVRFATDAADQVGAPRSRVEIALPAYGFDWPLPRGRGKSRTTAQMEALRVRVDAPRRWDPVAEEYSFRYVHRGVQRIVHYPEARSTRHKLDVIRQAGARYGLWCPVGEDPAVWEEAFRPASTW</sequence>
<dbReference type="EMBL" id="BAAAYN010000094">
    <property type="protein sequence ID" value="GAA3398732.1"/>
    <property type="molecule type" value="Genomic_DNA"/>
</dbReference>
<dbReference type="Gene3D" id="3.10.50.10">
    <property type="match status" value="1"/>
</dbReference>
<dbReference type="InterPro" id="IPR001223">
    <property type="entry name" value="Glyco_hydro18_cat"/>
</dbReference>
<keyword evidence="3" id="KW-1185">Reference proteome</keyword>
<comment type="caution">
    <text evidence="2">The sequence shown here is derived from an EMBL/GenBank/DDBJ whole genome shotgun (WGS) entry which is preliminary data.</text>
</comment>
<dbReference type="RefSeq" id="WP_345733855.1">
    <property type="nucleotide sequence ID" value="NZ_BAAAYN010000094.1"/>
</dbReference>
<dbReference type="Proteomes" id="UP001501676">
    <property type="component" value="Unassembled WGS sequence"/>
</dbReference>
<accession>A0ABP6TBY2</accession>
<feature type="domain" description="Chitinase II/V-like catalytic" evidence="1">
    <location>
        <begin position="52"/>
        <end position="366"/>
    </location>
</feature>
<protein>
    <recommendedName>
        <fullName evidence="1">Chitinase II/V-like catalytic domain-containing protein</fullName>
    </recommendedName>
</protein>
<dbReference type="InterPro" id="IPR029070">
    <property type="entry name" value="Chitinase_insertion_sf"/>
</dbReference>
<evidence type="ECO:0000313" key="3">
    <source>
        <dbReference type="Proteomes" id="UP001501676"/>
    </source>
</evidence>
<dbReference type="InterPro" id="IPR017853">
    <property type="entry name" value="GH"/>
</dbReference>